<sequence length="134" mass="14901">MLQRTSSVNHLHVTTLAFSSIVQLGDSSIINGYSRALAVQREKELFFGNEGNLSKYPVFNREIPLLPIDEPISIATTNKNPIIKVNNINVIGVSSSSIIHVGNSKNVYMETRIKHIRQLLNSNGRDNLNEANVM</sequence>
<dbReference type="RefSeq" id="WP_389359355.1">
    <property type="nucleotide sequence ID" value="NZ_JBIACK010000002.1"/>
</dbReference>
<name>A0ABW6KC66_9BACI</name>
<proteinExistence type="predicted"/>
<accession>A0ABW6KC66</accession>
<evidence type="ECO:0000313" key="1">
    <source>
        <dbReference type="EMBL" id="MFE8700307.1"/>
    </source>
</evidence>
<protein>
    <submittedName>
        <fullName evidence="1">Spore germination protein GerPE</fullName>
    </submittedName>
</protein>
<keyword evidence="2" id="KW-1185">Reference proteome</keyword>
<dbReference type="Proteomes" id="UP001601059">
    <property type="component" value="Unassembled WGS sequence"/>
</dbReference>
<reference evidence="1 2" key="1">
    <citation type="submission" date="2024-08" db="EMBL/GenBank/DDBJ databases">
        <title>Two novel Cytobacillus novel species.</title>
        <authorList>
            <person name="Liu G."/>
        </authorList>
    </citation>
    <scope>NUCLEOTIDE SEQUENCE [LARGE SCALE GENOMIC DNA]</scope>
    <source>
        <strain evidence="1 2">FJAT-54145</strain>
    </source>
</reference>
<dbReference type="EMBL" id="JBIACK010000002">
    <property type="protein sequence ID" value="MFE8700307.1"/>
    <property type="molecule type" value="Genomic_DNA"/>
</dbReference>
<organism evidence="1 2">
    <name type="scientific">Cytobacillus spartinae</name>
    <dbReference type="NCBI Taxonomy" id="3299023"/>
    <lineage>
        <taxon>Bacteria</taxon>
        <taxon>Bacillati</taxon>
        <taxon>Bacillota</taxon>
        <taxon>Bacilli</taxon>
        <taxon>Bacillales</taxon>
        <taxon>Bacillaceae</taxon>
        <taxon>Cytobacillus</taxon>
    </lineage>
</organism>
<dbReference type="Pfam" id="PF10970">
    <property type="entry name" value="GerPE"/>
    <property type="match status" value="1"/>
</dbReference>
<gene>
    <name evidence="1" type="ORF">ACFYKX_06770</name>
</gene>
<comment type="caution">
    <text evidence="1">The sequence shown here is derived from an EMBL/GenBank/DDBJ whole genome shotgun (WGS) entry which is preliminary data.</text>
</comment>
<evidence type="ECO:0000313" key="2">
    <source>
        <dbReference type="Proteomes" id="UP001601059"/>
    </source>
</evidence>
<dbReference type="InterPro" id="IPR024496">
    <property type="entry name" value="Spore_germ_GerPE"/>
</dbReference>